<evidence type="ECO:0000256" key="2">
    <source>
        <dbReference type="ARBA" id="ARBA00022741"/>
    </source>
</evidence>
<dbReference type="GO" id="GO:0005524">
    <property type="term" value="F:ATP binding"/>
    <property type="evidence" value="ECO:0007669"/>
    <property type="project" value="UniProtKB-KW"/>
</dbReference>
<evidence type="ECO:0000259" key="7">
    <source>
        <dbReference type="PROSITE" id="PS51000"/>
    </source>
</evidence>
<dbReference type="PANTHER" id="PTHR12835:SF5">
    <property type="entry name" value="BIOTIN--PROTEIN LIGASE"/>
    <property type="match status" value="1"/>
</dbReference>
<dbReference type="PANTHER" id="PTHR12835">
    <property type="entry name" value="BIOTIN PROTEIN LIGASE"/>
    <property type="match status" value="1"/>
</dbReference>
<dbReference type="InterPro" id="IPR001034">
    <property type="entry name" value="DeoR_HTH"/>
</dbReference>
<dbReference type="InterPro" id="IPR003142">
    <property type="entry name" value="BPL_C"/>
</dbReference>
<dbReference type="InterPro" id="IPR004143">
    <property type="entry name" value="BPL_LPL_catalytic"/>
</dbReference>
<evidence type="ECO:0000256" key="1">
    <source>
        <dbReference type="ARBA" id="ARBA00022598"/>
    </source>
</evidence>
<dbReference type="SUPFAM" id="SSF55681">
    <property type="entry name" value="Class II aaRS and biotin synthetases"/>
    <property type="match status" value="1"/>
</dbReference>
<name>A0A7J2U3W1_9CREN</name>
<dbReference type="GO" id="GO:0003677">
    <property type="term" value="F:DNA binding"/>
    <property type="evidence" value="ECO:0007669"/>
    <property type="project" value="UniProtKB-KW"/>
</dbReference>
<dbReference type="PROSITE" id="PS51000">
    <property type="entry name" value="HTH_DEOR_2"/>
    <property type="match status" value="1"/>
</dbReference>
<dbReference type="Pfam" id="PF03099">
    <property type="entry name" value="BPL_LplA_LipB"/>
    <property type="match status" value="1"/>
</dbReference>
<dbReference type="InterPro" id="IPR008988">
    <property type="entry name" value="Transcriptional_repressor_C"/>
</dbReference>
<keyword evidence="4" id="KW-0805">Transcription regulation</keyword>
<feature type="domain" description="HTH deoR-type" evidence="7">
    <location>
        <begin position="6"/>
        <end position="61"/>
    </location>
</feature>
<dbReference type="NCBIfam" id="TIGR00121">
    <property type="entry name" value="birA_ligase"/>
    <property type="match status" value="1"/>
</dbReference>
<feature type="domain" description="BPL/LPL catalytic" evidence="8">
    <location>
        <begin position="76"/>
        <end position="258"/>
    </location>
</feature>
<sequence>MREVGEELRKRVLEALLKSHGFVSGAELSRLLGVSRATVSRVVRELIEKGFAIEVHPGVGYRVEVLNDLKYVDKALNAMPTRMRFSIHYLERCSSSQDVAEALAIQGASEGSVVVCEEMWGGRGRMGRKWFANRGGLWFTVLLRPPQLRNLHILSLATGLSVAKALKTLFSVEARVKWPNDVLIDEKKVCGVLVEARAEADKIHHLLLGVGINVNNELPEELRETAVSLREALGFHIPRAPLLREILLNIDSYYHTIISGEVAKVVKEWKEWSSTLGKSVRILTLDKTIEGIAIDVDNDGTLLLDTGKGIERVAAGDVIHLRAIERKPP</sequence>
<keyword evidence="3" id="KW-0067">ATP-binding</keyword>
<gene>
    <name evidence="9" type="ORF">ENO26_07890</name>
</gene>
<dbReference type="Gene3D" id="2.30.30.100">
    <property type="match status" value="1"/>
</dbReference>
<dbReference type="Gene3D" id="3.30.930.10">
    <property type="entry name" value="Bira Bifunctional Protein, Domain 2"/>
    <property type="match status" value="1"/>
</dbReference>
<dbReference type="InterPro" id="IPR000524">
    <property type="entry name" value="Tscrpt_reg_HTH_GntR"/>
</dbReference>
<evidence type="ECO:0000256" key="6">
    <source>
        <dbReference type="ARBA" id="ARBA00023163"/>
    </source>
</evidence>
<dbReference type="AlphaFoldDB" id="A0A7J2U3W1"/>
<reference evidence="9" key="1">
    <citation type="journal article" date="2020" name="mSystems">
        <title>Genome- and Community-Level Interaction Insights into Carbon Utilization and Element Cycling Functions of Hydrothermarchaeota in Hydrothermal Sediment.</title>
        <authorList>
            <person name="Zhou Z."/>
            <person name="Liu Y."/>
            <person name="Xu W."/>
            <person name="Pan J."/>
            <person name="Luo Z.H."/>
            <person name="Li M."/>
        </authorList>
    </citation>
    <scope>NUCLEOTIDE SEQUENCE [LARGE SCALE GENOMIC DNA]</scope>
    <source>
        <strain evidence="9">SpSt-125</strain>
    </source>
</reference>
<dbReference type="Pfam" id="PF08279">
    <property type="entry name" value="HTH_11"/>
    <property type="match status" value="1"/>
</dbReference>
<keyword evidence="2" id="KW-0547">Nucleotide-binding</keyword>
<dbReference type="InterPro" id="IPR004408">
    <property type="entry name" value="Biotin_CoA_COase_ligase"/>
</dbReference>
<dbReference type="GO" id="GO:0003700">
    <property type="term" value="F:DNA-binding transcription factor activity"/>
    <property type="evidence" value="ECO:0007669"/>
    <property type="project" value="InterPro"/>
</dbReference>
<dbReference type="SUPFAM" id="SSF46785">
    <property type="entry name" value="Winged helix' DNA-binding domain"/>
    <property type="match status" value="1"/>
</dbReference>
<dbReference type="SUPFAM" id="SSF50037">
    <property type="entry name" value="C-terminal domain of transcriptional repressors"/>
    <property type="match status" value="1"/>
</dbReference>
<keyword evidence="5" id="KW-0238">DNA-binding</keyword>
<keyword evidence="6" id="KW-0804">Transcription</keyword>
<protein>
    <submittedName>
        <fullName evidence="9">Biotin--[acetyl-CoA-carboxylase] ligase</fullName>
        <ecNumber evidence="9">6.3.4.15</ecNumber>
    </submittedName>
</protein>
<dbReference type="InterPro" id="IPR013196">
    <property type="entry name" value="HTH_11"/>
</dbReference>
<evidence type="ECO:0000313" key="9">
    <source>
        <dbReference type="EMBL" id="HEM67464.1"/>
    </source>
</evidence>
<dbReference type="InterPro" id="IPR045864">
    <property type="entry name" value="aa-tRNA-synth_II/BPL/LPL"/>
</dbReference>
<evidence type="ECO:0000256" key="3">
    <source>
        <dbReference type="ARBA" id="ARBA00022840"/>
    </source>
</evidence>
<dbReference type="GO" id="GO:0005737">
    <property type="term" value="C:cytoplasm"/>
    <property type="evidence" value="ECO:0007669"/>
    <property type="project" value="TreeGrafter"/>
</dbReference>
<dbReference type="InterPro" id="IPR036388">
    <property type="entry name" value="WH-like_DNA-bd_sf"/>
</dbReference>
<accession>A0A7J2U3W1</accession>
<proteinExistence type="inferred from homology"/>
<organism evidence="9">
    <name type="scientific">Ignisphaera aggregans</name>
    <dbReference type="NCBI Taxonomy" id="334771"/>
    <lineage>
        <taxon>Archaea</taxon>
        <taxon>Thermoproteota</taxon>
        <taxon>Thermoprotei</taxon>
        <taxon>Desulfurococcales</taxon>
        <taxon>Desulfurococcaceae</taxon>
        <taxon>Ignisphaera</taxon>
    </lineage>
</organism>
<keyword evidence="1 9" id="KW-0436">Ligase</keyword>
<dbReference type="EC" id="6.3.4.15" evidence="9"/>
<evidence type="ECO:0000256" key="5">
    <source>
        <dbReference type="ARBA" id="ARBA00023125"/>
    </source>
</evidence>
<comment type="caution">
    <text evidence="9">The sequence shown here is derived from an EMBL/GenBank/DDBJ whole genome shotgun (WGS) entry which is preliminary data.</text>
</comment>
<dbReference type="PROSITE" id="PS51733">
    <property type="entry name" value="BPL_LPL_CATALYTIC"/>
    <property type="match status" value="1"/>
</dbReference>
<evidence type="ECO:0000259" key="8">
    <source>
        <dbReference type="PROSITE" id="PS51733"/>
    </source>
</evidence>
<evidence type="ECO:0000256" key="4">
    <source>
        <dbReference type="ARBA" id="ARBA00023015"/>
    </source>
</evidence>
<dbReference type="InterPro" id="IPR030855">
    <property type="entry name" value="Bifunct_BirA"/>
</dbReference>
<dbReference type="InterPro" id="IPR036390">
    <property type="entry name" value="WH_DNA-bd_sf"/>
</dbReference>
<dbReference type="CDD" id="cd16442">
    <property type="entry name" value="BPL"/>
    <property type="match status" value="1"/>
</dbReference>
<dbReference type="GO" id="GO:0004077">
    <property type="term" value="F:biotin--[biotin carboxyl-carrier protein] ligase activity"/>
    <property type="evidence" value="ECO:0007669"/>
    <property type="project" value="UniProtKB-EC"/>
</dbReference>
<dbReference type="SMART" id="SM00345">
    <property type="entry name" value="HTH_GNTR"/>
    <property type="match status" value="1"/>
</dbReference>
<dbReference type="HAMAP" id="MF_00978">
    <property type="entry name" value="Bifunct_BirA"/>
    <property type="match status" value="1"/>
</dbReference>
<dbReference type="Gene3D" id="1.10.10.10">
    <property type="entry name" value="Winged helix-like DNA-binding domain superfamily/Winged helix DNA-binding domain"/>
    <property type="match status" value="1"/>
</dbReference>
<dbReference type="EMBL" id="DSEU01000052">
    <property type="protein sequence ID" value="HEM67464.1"/>
    <property type="molecule type" value="Genomic_DNA"/>
</dbReference>
<dbReference type="Pfam" id="PF02237">
    <property type="entry name" value="BPL_C"/>
    <property type="match status" value="1"/>
</dbReference>